<reference evidence="2 3" key="1">
    <citation type="journal article" date="2008" name="Proc. Natl. Acad. Sci. U.S.A.">
        <title>Niche adaptation and genome expansion in the chlorophyll d-producing cyanobacterium Acaryochloris marina.</title>
        <authorList>
            <person name="Swingley W.D."/>
            <person name="Chen M."/>
            <person name="Cheung P.C."/>
            <person name="Conrad A.L."/>
            <person name="Dejesa L.C."/>
            <person name="Hao J."/>
            <person name="Honchak B.M."/>
            <person name="Karbach L.E."/>
            <person name="Kurdoglu A."/>
            <person name="Lahiri S."/>
            <person name="Mastrian S.D."/>
            <person name="Miyashita H."/>
            <person name="Page L."/>
            <person name="Ramakrishna P."/>
            <person name="Satoh S."/>
            <person name="Sattley W.M."/>
            <person name="Shimada Y."/>
            <person name="Taylor H.L."/>
            <person name="Tomo T."/>
            <person name="Tsuchiya T."/>
            <person name="Wang Z.T."/>
            <person name="Raymond J."/>
            <person name="Mimuro M."/>
            <person name="Blankenship R.E."/>
            <person name="Touchman J.W."/>
        </authorList>
    </citation>
    <scope>NUCLEOTIDE SEQUENCE [LARGE SCALE GENOMIC DNA]</scope>
    <source>
        <strain evidence="3">MBIC 11017</strain>
    </source>
</reference>
<gene>
    <name evidence="2" type="ordered locus">AM1_4336</name>
</gene>
<feature type="compositionally biased region" description="Polar residues" evidence="1">
    <location>
        <begin position="1"/>
        <end position="18"/>
    </location>
</feature>
<dbReference type="Proteomes" id="UP000000268">
    <property type="component" value="Chromosome"/>
</dbReference>
<evidence type="ECO:0000313" key="2">
    <source>
        <dbReference type="EMBL" id="ABW29315.1"/>
    </source>
</evidence>
<dbReference type="HOGENOM" id="CLU_3264070_0_0_3"/>
<organism evidence="2 3">
    <name type="scientific">Acaryochloris marina (strain MBIC 11017)</name>
    <dbReference type="NCBI Taxonomy" id="329726"/>
    <lineage>
        <taxon>Bacteria</taxon>
        <taxon>Bacillati</taxon>
        <taxon>Cyanobacteriota</taxon>
        <taxon>Cyanophyceae</taxon>
        <taxon>Acaryochloridales</taxon>
        <taxon>Acaryochloridaceae</taxon>
        <taxon>Acaryochloris</taxon>
    </lineage>
</organism>
<protein>
    <submittedName>
        <fullName evidence="2">Uncharacterized protein</fullName>
    </submittedName>
</protein>
<feature type="compositionally biased region" description="Pro residues" evidence="1">
    <location>
        <begin position="32"/>
        <end position="41"/>
    </location>
</feature>
<feature type="region of interest" description="Disordered" evidence="1">
    <location>
        <begin position="1"/>
        <end position="41"/>
    </location>
</feature>
<accession>B0CDW3</accession>
<sequence>MIQLVEPNTASQSGQVLHSKSKPILKLKPGLGPLPQPLSQY</sequence>
<dbReference type="EMBL" id="CP000828">
    <property type="protein sequence ID" value="ABW29315.1"/>
    <property type="molecule type" value="Genomic_DNA"/>
</dbReference>
<evidence type="ECO:0000256" key="1">
    <source>
        <dbReference type="SAM" id="MobiDB-lite"/>
    </source>
</evidence>
<dbReference type="KEGG" id="amr:AM1_4336"/>
<keyword evidence="3" id="KW-1185">Reference proteome</keyword>
<name>B0CDW3_ACAM1</name>
<evidence type="ECO:0000313" key="3">
    <source>
        <dbReference type="Proteomes" id="UP000000268"/>
    </source>
</evidence>
<dbReference type="AlphaFoldDB" id="B0CDW3"/>
<proteinExistence type="predicted"/>